<proteinExistence type="predicted"/>
<dbReference type="PATRIC" id="fig|1230458.4.peg.1302"/>
<dbReference type="SUPFAM" id="SSF46785">
    <property type="entry name" value="Winged helix' DNA-binding domain"/>
    <property type="match status" value="1"/>
</dbReference>
<dbReference type="AlphaFoldDB" id="M0A6R7"/>
<dbReference type="RefSeq" id="WP_006825109.1">
    <property type="nucleotide sequence ID" value="NZ_AOIL01000018.1"/>
</dbReference>
<dbReference type="InterPro" id="IPR036390">
    <property type="entry name" value="WH_DNA-bd_sf"/>
</dbReference>
<name>M0A6R7_9EURY</name>
<keyword evidence="4" id="KW-1185">Reference proteome</keyword>
<gene>
    <name evidence="3" type="ORF">C484_06444</name>
</gene>
<comment type="caution">
    <text evidence="3">The sequence shown here is derived from an EMBL/GenBank/DDBJ whole genome shotgun (WGS) entry which is preliminary data.</text>
</comment>
<sequence length="262" mass="29559">MHQSNPTDDVVRTVIRRTELLAALADQPQYKRDLVEALACSRSTIDRAIRELESLEFIARTEAGYQLTAGGRLALSEYRRVEQAFTAIEESGSLLRHVPAGAPLSTTLLDDARTYEVKPHAPIEPLQELVSRFETATRVRGFAAAERIPTTRMRLYERTVEEDLTVEAVFTEDLAEFLFAEYPEQVRSSATEGAFDMYAIESIPYELTLIEQSDVQYVFVFVLNERTEIEGVISNNTQAAFEWGESVFREVRSAARSVSPPE</sequence>
<protein>
    <submittedName>
        <fullName evidence="3">Transcriptional regulator</fullName>
    </submittedName>
</protein>
<evidence type="ECO:0000313" key="3">
    <source>
        <dbReference type="EMBL" id="ELY94041.1"/>
    </source>
</evidence>
<evidence type="ECO:0000259" key="1">
    <source>
        <dbReference type="Pfam" id="PF08350"/>
    </source>
</evidence>
<evidence type="ECO:0000313" key="4">
    <source>
        <dbReference type="Proteomes" id="UP000011648"/>
    </source>
</evidence>
<dbReference type="Pfam" id="PF25213">
    <property type="entry name" value="HVO_A0261_N"/>
    <property type="match status" value="1"/>
</dbReference>
<feature type="domain" description="Methanogenesis regulatory protein FilR1 middle" evidence="1">
    <location>
        <begin position="122"/>
        <end position="253"/>
    </location>
</feature>
<evidence type="ECO:0000259" key="2">
    <source>
        <dbReference type="Pfam" id="PF25213"/>
    </source>
</evidence>
<dbReference type="InterPro" id="IPR013561">
    <property type="entry name" value="FilR1_middle_dom"/>
</dbReference>
<dbReference type="OrthoDB" id="330490at2157"/>
<reference evidence="3 4" key="1">
    <citation type="journal article" date="2014" name="PLoS Genet.">
        <title>Phylogenetically driven sequencing of extremely halophilic archaea reveals strategies for static and dynamic osmo-response.</title>
        <authorList>
            <person name="Becker E.A."/>
            <person name="Seitzer P.M."/>
            <person name="Tritt A."/>
            <person name="Larsen D."/>
            <person name="Krusor M."/>
            <person name="Yao A.I."/>
            <person name="Wu D."/>
            <person name="Madern D."/>
            <person name="Eisen J.A."/>
            <person name="Darling A.E."/>
            <person name="Facciotti M.T."/>
        </authorList>
    </citation>
    <scope>NUCLEOTIDE SEQUENCE [LARGE SCALE GENOMIC DNA]</scope>
    <source>
        <strain evidence="3 4">DSM 12281</strain>
    </source>
</reference>
<organism evidence="3 4">
    <name type="scientific">Natrialba taiwanensis DSM 12281</name>
    <dbReference type="NCBI Taxonomy" id="1230458"/>
    <lineage>
        <taxon>Archaea</taxon>
        <taxon>Methanobacteriati</taxon>
        <taxon>Methanobacteriota</taxon>
        <taxon>Stenosarchaea group</taxon>
        <taxon>Halobacteria</taxon>
        <taxon>Halobacteriales</taxon>
        <taxon>Natrialbaceae</taxon>
        <taxon>Natrialba</taxon>
    </lineage>
</organism>
<dbReference type="Pfam" id="PF08350">
    <property type="entry name" value="FilR1_middle"/>
    <property type="match status" value="1"/>
</dbReference>
<dbReference type="InterPro" id="IPR057527">
    <property type="entry name" value="HVO_A0261-like_N"/>
</dbReference>
<dbReference type="InterPro" id="IPR036388">
    <property type="entry name" value="WH-like_DNA-bd_sf"/>
</dbReference>
<dbReference type="Gene3D" id="1.10.10.10">
    <property type="entry name" value="Winged helix-like DNA-binding domain superfamily/Winged helix DNA-binding domain"/>
    <property type="match status" value="1"/>
</dbReference>
<dbReference type="EMBL" id="AOIL01000018">
    <property type="protein sequence ID" value="ELY94041.1"/>
    <property type="molecule type" value="Genomic_DNA"/>
</dbReference>
<dbReference type="Proteomes" id="UP000011648">
    <property type="component" value="Unassembled WGS sequence"/>
</dbReference>
<feature type="domain" description="HVO-A0261-like N-terminal" evidence="2">
    <location>
        <begin position="14"/>
        <end position="87"/>
    </location>
</feature>
<accession>M0A6R7</accession>